<gene>
    <name evidence="2" type="ORF">AXF42_Ash013815</name>
</gene>
<evidence type="ECO:0000313" key="3">
    <source>
        <dbReference type="Proteomes" id="UP000236161"/>
    </source>
</evidence>
<evidence type="ECO:0000256" key="1">
    <source>
        <dbReference type="SAM" id="MobiDB-lite"/>
    </source>
</evidence>
<dbReference type="Proteomes" id="UP000236161">
    <property type="component" value="Unassembled WGS sequence"/>
</dbReference>
<proteinExistence type="predicted"/>
<protein>
    <submittedName>
        <fullName evidence="2">Uncharacterized protein</fullName>
    </submittedName>
</protein>
<feature type="compositionally biased region" description="Basic and acidic residues" evidence="1">
    <location>
        <begin position="98"/>
        <end position="116"/>
    </location>
</feature>
<evidence type="ECO:0000313" key="2">
    <source>
        <dbReference type="EMBL" id="PKA50600.1"/>
    </source>
</evidence>
<accession>A0A2I0A4Y8</accession>
<reference evidence="2 3" key="1">
    <citation type="journal article" date="2017" name="Nature">
        <title>The Apostasia genome and the evolution of orchids.</title>
        <authorList>
            <person name="Zhang G.Q."/>
            <person name="Liu K.W."/>
            <person name="Li Z."/>
            <person name="Lohaus R."/>
            <person name="Hsiao Y.Y."/>
            <person name="Niu S.C."/>
            <person name="Wang J.Y."/>
            <person name="Lin Y.C."/>
            <person name="Xu Q."/>
            <person name="Chen L.J."/>
            <person name="Yoshida K."/>
            <person name="Fujiwara S."/>
            <person name="Wang Z.W."/>
            <person name="Zhang Y.Q."/>
            <person name="Mitsuda N."/>
            <person name="Wang M."/>
            <person name="Liu G.H."/>
            <person name="Pecoraro L."/>
            <person name="Huang H.X."/>
            <person name="Xiao X.J."/>
            <person name="Lin M."/>
            <person name="Wu X.Y."/>
            <person name="Wu W.L."/>
            <person name="Chen Y.Y."/>
            <person name="Chang S.B."/>
            <person name="Sakamoto S."/>
            <person name="Ohme-Takagi M."/>
            <person name="Yagi M."/>
            <person name="Zeng S.J."/>
            <person name="Shen C.Y."/>
            <person name="Yeh C.M."/>
            <person name="Luo Y.B."/>
            <person name="Tsai W.C."/>
            <person name="Van de Peer Y."/>
            <person name="Liu Z.J."/>
        </authorList>
    </citation>
    <scope>NUCLEOTIDE SEQUENCE [LARGE SCALE GENOMIC DNA]</scope>
    <source>
        <strain evidence="3">cv. Shenzhen</strain>
        <tissue evidence="2">Stem</tissue>
    </source>
</reference>
<organism evidence="2 3">
    <name type="scientific">Apostasia shenzhenica</name>
    <dbReference type="NCBI Taxonomy" id="1088818"/>
    <lineage>
        <taxon>Eukaryota</taxon>
        <taxon>Viridiplantae</taxon>
        <taxon>Streptophyta</taxon>
        <taxon>Embryophyta</taxon>
        <taxon>Tracheophyta</taxon>
        <taxon>Spermatophyta</taxon>
        <taxon>Magnoliopsida</taxon>
        <taxon>Liliopsida</taxon>
        <taxon>Asparagales</taxon>
        <taxon>Orchidaceae</taxon>
        <taxon>Apostasioideae</taxon>
        <taxon>Apostasia</taxon>
    </lineage>
</organism>
<dbReference type="AlphaFoldDB" id="A0A2I0A4Y8"/>
<feature type="region of interest" description="Disordered" evidence="1">
    <location>
        <begin position="32"/>
        <end position="116"/>
    </location>
</feature>
<name>A0A2I0A4Y8_9ASPA</name>
<keyword evidence="3" id="KW-1185">Reference proteome</keyword>
<dbReference type="EMBL" id="KZ452023">
    <property type="protein sequence ID" value="PKA50600.1"/>
    <property type="molecule type" value="Genomic_DNA"/>
</dbReference>
<sequence>MGFFHLLAQKSQSLRLSQKGLVSQPNKIWAELAQSKAPSQPSPKVGRGGEQLGPATKVRYRWQAEERPRPAHLTQYRNRRSCQTLGRPPREAVGATDLTRKQRSDDTPKTRRERAENATQTCRKCCVFDASSDVDNASKMHRKRVENASNTRGKCVEHAWQTRGKRVANASKPRQKHVETASKTRYFQKVCDAALTRSRLGFHAFVTPLSRVRDAAFTRSRLFDS</sequence>